<dbReference type="RefSeq" id="WP_154467649.1">
    <property type="nucleotide sequence ID" value="NZ_VUMI01000061.1"/>
</dbReference>
<evidence type="ECO:0000313" key="2">
    <source>
        <dbReference type="Proteomes" id="UP000436047"/>
    </source>
</evidence>
<comment type="caution">
    <text evidence="1">The sequence shown here is derived from an EMBL/GenBank/DDBJ whole genome shotgun (WGS) entry which is preliminary data.</text>
</comment>
<keyword evidence="2" id="KW-1185">Reference proteome</keyword>
<proteinExistence type="predicted"/>
<dbReference type="EMBL" id="VUMI01000061">
    <property type="protein sequence ID" value="MSS91304.1"/>
    <property type="molecule type" value="Genomic_DNA"/>
</dbReference>
<evidence type="ECO:0000313" key="1">
    <source>
        <dbReference type="EMBL" id="MSS91304.1"/>
    </source>
</evidence>
<gene>
    <name evidence="1" type="ORF">FYJ45_24625</name>
</gene>
<dbReference type="GeneID" id="86056192"/>
<dbReference type="AlphaFoldDB" id="A0A6N7WNN9"/>
<sequence>MTKDADKMICCIYKEYLQRRKLGNSIAESSLFSSEYFKNDPVLSKWHPDDCTEIARELKKMGFLDIWVSGKFILTSEAITYMENRFKNGIVELTDFISKLIP</sequence>
<dbReference type="Proteomes" id="UP000436047">
    <property type="component" value="Unassembled WGS sequence"/>
</dbReference>
<protein>
    <recommendedName>
        <fullName evidence="3">YjcQ protein</fullName>
    </recommendedName>
</protein>
<evidence type="ECO:0008006" key="3">
    <source>
        <dbReference type="Google" id="ProtNLM"/>
    </source>
</evidence>
<name>A0A6N7WNN9_9FIRM</name>
<reference evidence="1 2" key="1">
    <citation type="submission" date="2019-08" db="EMBL/GenBank/DDBJ databases">
        <title>In-depth cultivation of the pig gut microbiome towards novel bacterial diversity and tailored functional studies.</title>
        <authorList>
            <person name="Wylensek D."/>
            <person name="Hitch T.C.A."/>
            <person name="Clavel T."/>
        </authorList>
    </citation>
    <scope>NUCLEOTIDE SEQUENCE [LARGE SCALE GENOMIC DNA]</scope>
    <source>
        <strain evidence="1 2">WCA-389-WT-23B</strain>
    </source>
</reference>
<accession>A0A6N7WNN9</accession>
<organism evidence="1 2">
    <name type="scientific">Eisenbergiella porci</name>
    <dbReference type="NCBI Taxonomy" id="2652274"/>
    <lineage>
        <taxon>Bacteria</taxon>
        <taxon>Bacillati</taxon>
        <taxon>Bacillota</taxon>
        <taxon>Clostridia</taxon>
        <taxon>Lachnospirales</taxon>
        <taxon>Lachnospiraceae</taxon>
        <taxon>Eisenbergiella</taxon>
    </lineage>
</organism>